<dbReference type="PANTHER" id="PTHR43558:SF6">
    <property type="entry name" value="REDUCTASE, PUTATIVE (AFU_ORTHOLOGUE AFUA_3G10540)-RELATED"/>
    <property type="match status" value="1"/>
</dbReference>
<name>A0A166DFB9_9AGAM</name>
<sequence>MPVSDSNPQYGDGRPIVCEAASNKLRLLLNSRHWASRLGKLAELVIKSQIASYRKSTKADAQRFREINRRFHVSGWKGVRFGEDPRGDVEMVEKIADSKLRRRIWDWEKIPYATLCSGRFGAEFLADTAQRDVDEWVLRNETWLRLPGHRDWTSGLLKISHFPTIFPDARTSPSLILERRGKMPGFTFLDLKCDSELHVQSSVSGFAKTFEDLTGGILKGLDWNNVFVAGGIVLGTLLSPPGINASSKFAHSDIDLYIHGLGPVEATAKLREIFKVFKSNLPPGAPTFVVRNSKTITLYSSYPTKRVQIVLKLAPSPKDVLLNFDLDICAAGYDGKEVYMLPRTARALETGYNVFTMDLIQGHYLCERRASQEERVFKYADRGYGIRILPHYVEAFVERHDPDPPTAQQITSRDLGIIHFTAQKWVTRLINKYIKWGHTLYPPSAPQWPNPENHPNSSLEMRREFSHSMLESRIQMSSEPVGKRSCLSGFGLLMRHVALWELAVKGTIKLKSDVWATEEYRDVAQDGLSYDDPPKYPWDKHFTIDGFKYHLEQHEQTRAQTSRSMTIEAGIAIPEDFKKTRTSFSDDMEEVLDESHHIRMLLYLPKSLVEYVNKIVTEALADIGVNNPRNPLTPIGSISPEFSSTTAQDGRNAEEISIVAWTLDEVLMWQQLDRRIDETFEILWAFYRAFYRALRRPEVLNDSLLRFIKSHISQTAIRSSRSDDEKEEFEAFVRWVKRPPVRDVAAYGVMGQDWSHDDWADDDEDIDEMLERVWVSHREMEMETETETEDLGF</sequence>
<accession>A0A166DFB9</accession>
<dbReference type="EMBL" id="KV428062">
    <property type="protein sequence ID" value="KZT38471.1"/>
    <property type="molecule type" value="Genomic_DNA"/>
</dbReference>
<dbReference type="Proteomes" id="UP000076798">
    <property type="component" value="Unassembled WGS sequence"/>
</dbReference>
<dbReference type="OrthoDB" id="539213at2759"/>
<reference evidence="1 2" key="1">
    <citation type="journal article" date="2016" name="Mol. Biol. Evol.">
        <title>Comparative Genomics of Early-Diverging Mushroom-Forming Fungi Provides Insights into the Origins of Lignocellulose Decay Capabilities.</title>
        <authorList>
            <person name="Nagy L.G."/>
            <person name="Riley R."/>
            <person name="Tritt A."/>
            <person name="Adam C."/>
            <person name="Daum C."/>
            <person name="Floudas D."/>
            <person name="Sun H."/>
            <person name="Yadav J.S."/>
            <person name="Pangilinan J."/>
            <person name="Larsson K.H."/>
            <person name="Matsuura K."/>
            <person name="Barry K."/>
            <person name="Labutti K."/>
            <person name="Kuo R."/>
            <person name="Ohm R.A."/>
            <person name="Bhattacharya S.S."/>
            <person name="Shirouzu T."/>
            <person name="Yoshinaga Y."/>
            <person name="Martin F.M."/>
            <person name="Grigoriev I.V."/>
            <person name="Hibbett D.S."/>
        </authorList>
    </citation>
    <scope>NUCLEOTIDE SEQUENCE [LARGE SCALE GENOMIC DNA]</scope>
    <source>
        <strain evidence="1 2">HHB10207 ss-3</strain>
    </source>
</reference>
<keyword evidence="2" id="KW-1185">Reference proteome</keyword>
<evidence type="ECO:0000313" key="2">
    <source>
        <dbReference type="Proteomes" id="UP000076798"/>
    </source>
</evidence>
<organism evidence="1 2">
    <name type="scientific">Sistotremastrum suecicum HHB10207 ss-3</name>
    <dbReference type="NCBI Taxonomy" id="1314776"/>
    <lineage>
        <taxon>Eukaryota</taxon>
        <taxon>Fungi</taxon>
        <taxon>Dikarya</taxon>
        <taxon>Basidiomycota</taxon>
        <taxon>Agaricomycotina</taxon>
        <taxon>Agaricomycetes</taxon>
        <taxon>Sistotremastrales</taxon>
        <taxon>Sistotremastraceae</taxon>
        <taxon>Sistotremastrum</taxon>
    </lineage>
</organism>
<dbReference type="InterPro" id="IPR053354">
    <property type="entry name" value="MGDG_epimerase"/>
</dbReference>
<evidence type="ECO:0000313" key="1">
    <source>
        <dbReference type="EMBL" id="KZT38471.1"/>
    </source>
</evidence>
<dbReference type="STRING" id="1314776.A0A166DFB9"/>
<gene>
    <name evidence="1" type="ORF">SISSUDRAFT_1128754</name>
</gene>
<proteinExistence type="predicted"/>
<dbReference type="AlphaFoldDB" id="A0A166DFB9"/>
<dbReference type="PANTHER" id="PTHR43558">
    <property type="entry name" value="REDUCTASE, PUTATIVE (AFU_ORTHOLOGUE AFUA_3G10540)-RELATED"/>
    <property type="match status" value="1"/>
</dbReference>
<protein>
    <submittedName>
        <fullName evidence="1">Uncharacterized protein</fullName>
    </submittedName>
</protein>